<evidence type="ECO:0000259" key="6">
    <source>
        <dbReference type="PROSITE" id="PS50850"/>
    </source>
</evidence>
<feature type="transmembrane region" description="Helical" evidence="5">
    <location>
        <begin position="313"/>
        <end position="331"/>
    </location>
</feature>
<dbReference type="PANTHER" id="PTHR23518:SF2">
    <property type="entry name" value="MAJOR FACILITATOR SUPERFAMILY TRANSPORTER"/>
    <property type="match status" value="1"/>
</dbReference>
<sequence>MATFSSVSRTKGPDGPQARFGPMRLDRRLWSTIVLVGLVGQLAWTVENMYLNVFIYETITDNPAVIATVVAASAITAALTTLFIGPLSDRLGRRRPFISGGYLLWGLATAAFGLIAAGGPLGLSVGAAIVAVIALDCVMTFFGSTANDAAYQAWVTDVTTPAVRGRVDAVLQTLPLIAMLLVFVALDPLTKDGQWLTFFAVVGVIVTVVGVAAHTLVRDVAAPSPPGESYAASVVSGIRPSAVRANPLLYLTLATWALWGISTQVFMPYLLIYLEHYLHLDAYALVLGGALIIASAITILSGRLIDRFGKARVLIPTLLLYAVGLLLFAPARGTVPTLLAGAVVLTGLMLTAAALAAITRDRTPADRAGQVQGVRMLLVVMLPMVTGPFLGAAVIAGNDATYTDLGTARTVPTPAIFVAAAAVVALALIPALRLRRVLESA</sequence>
<dbReference type="STRING" id="1193182.BN11_430004"/>
<evidence type="ECO:0000256" key="3">
    <source>
        <dbReference type="ARBA" id="ARBA00022989"/>
    </source>
</evidence>
<keyword evidence="2 5" id="KW-0812">Transmembrane</keyword>
<feature type="transmembrane region" description="Helical" evidence="5">
    <location>
        <begin position="169"/>
        <end position="189"/>
    </location>
</feature>
<reference evidence="7 8" key="1">
    <citation type="journal article" date="2013" name="ISME J.">
        <title>A metabolic model for members of the genus Tetrasphaera involved in enhanced biological phosphorus removal.</title>
        <authorList>
            <person name="Kristiansen R."/>
            <person name="Nguyen H.T.T."/>
            <person name="Saunders A.M."/>
            <person name="Nielsen J.L."/>
            <person name="Wimmer R."/>
            <person name="Le V.Q."/>
            <person name="McIlroy S.J."/>
            <person name="Petrovski S."/>
            <person name="Seviour R.J."/>
            <person name="Calteau A."/>
            <person name="Nielsen K.L."/>
            <person name="Nielsen P.H."/>
        </authorList>
    </citation>
    <scope>NUCLEOTIDE SEQUENCE [LARGE SCALE GENOMIC DNA]</scope>
    <source>
        <strain evidence="7 8">Ben110</strain>
    </source>
</reference>
<accession>W6K443</accession>
<evidence type="ECO:0000313" key="8">
    <source>
        <dbReference type="Proteomes" id="UP000035763"/>
    </source>
</evidence>
<dbReference type="Proteomes" id="UP000035763">
    <property type="component" value="Unassembled WGS sequence"/>
</dbReference>
<dbReference type="AlphaFoldDB" id="W6K443"/>
<feature type="transmembrane region" description="Helical" evidence="5">
    <location>
        <begin position="195"/>
        <end position="217"/>
    </location>
</feature>
<name>W6K443_9MICO</name>
<dbReference type="SUPFAM" id="SSF103473">
    <property type="entry name" value="MFS general substrate transporter"/>
    <property type="match status" value="1"/>
</dbReference>
<dbReference type="PROSITE" id="PS00216">
    <property type="entry name" value="SUGAR_TRANSPORT_1"/>
    <property type="match status" value="1"/>
</dbReference>
<keyword evidence="4 5" id="KW-0472">Membrane</keyword>
<dbReference type="Pfam" id="PF07690">
    <property type="entry name" value="MFS_1"/>
    <property type="match status" value="1"/>
</dbReference>
<organism evidence="7 8">
    <name type="scientific">Nostocoides australiense Ben110</name>
    <dbReference type="NCBI Taxonomy" id="1193182"/>
    <lineage>
        <taxon>Bacteria</taxon>
        <taxon>Bacillati</taxon>
        <taxon>Actinomycetota</taxon>
        <taxon>Actinomycetes</taxon>
        <taxon>Micrococcales</taxon>
        <taxon>Intrasporangiaceae</taxon>
        <taxon>Nostocoides</taxon>
    </lineage>
</organism>
<feature type="transmembrane region" description="Helical" evidence="5">
    <location>
        <begin position="415"/>
        <end position="434"/>
    </location>
</feature>
<dbReference type="EMBL" id="CAJA01000368">
    <property type="protein sequence ID" value="CCH74364.1"/>
    <property type="molecule type" value="Genomic_DNA"/>
</dbReference>
<feature type="transmembrane region" description="Helical" evidence="5">
    <location>
        <begin position="123"/>
        <end position="142"/>
    </location>
</feature>
<evidence type="ECO:0000256" key="5">
    <source>
        <dbReference type="SAM" id="Phobius"/>
    </source>
</evidence>
<feature type="transmembrane region" description="Helical" evidence="5">
    <location>
        <begin position="377"/>
        <end position="395"/>
    </location>
</feature>
<dbReference type="InterPro" id="IPR005829">
    <property type="entry name" value="Sugar_transporter_CS"/>
</dbReference>
<feature type="transmembrane region" description="Helical" evidence="5">
    <location>
        <begin position="97"/>
        <end position="117"/>
    </location>
</feature>
<feature type="domain" description="Major facilitator superfamily (MFS) profile" evidence="6">
    <location>
        <begin position="29"/>
        <end position="439"/>
    </location>
</feature>
<evidence type="ECO:0000256" key="4">
    <source>
        <dbReference type="ARBA" id="ARBA00023136"/>
    </source>
</evidence>
<dbReference type="Gene3D" id="1.20.1250.20">
    <property type="entry name" value="MFS general substrate transporter like domains"/>
    <property type="match status" value="2"/>
</dbReference>
<keyword evidence="3 5" id="KW-1133">Transmembrane helix</keyword>
<feature type="transmembrane region" description="Helical" evidence="5">
    <location>
        <begin position="29"/>
        <end position="46"/>
    </location>
</feature>
<evidence type="ECO:0000313" key="7">
    <source>
        <dbReference type="EMBL" id="CCH74364.1"/>
    </source>
</evidence>
<evidence type="ECO:0000256" key="2">
    <source>
        <dbReference type="ARBA" id="ARBA00022692"/>
    </source>
</evidence>
<feature type="transmembrane region" description="Helical" evidence="5">
    <location>
        <begin position="248"/>
        <end position="270"/>
    </location>
</feature>
<proteinExistence type="predicted"/>
<feature type="transmembrane region" description="Helical" evidence="5">
    <location>
        <begin position="337"/>
        <end position="357"/>
    </location>
</feature>
<dbReference type="InterPro" id="IPR011701">
    <property type="entry name" value="MFS"/>
</dbReference>
<dbReference type="GO" id="GO:0005886">
    <property type="term" value="C:plasma membrane"/>
    <property type="evidence" value="ECO:0007669"/>
    <property type="project" value="UniProtKB-SubCell"/>
</dbReference>
<comment type="subcellular location">
    <subcellularLocation>
        <location evidence="1">Cell membrane</location>
        <topology evidence="1">Multi-pass membrane protein</topology>
    </subcellularLocation>
</comment>
<dbReference type="InterPro" id="IPR020846">
    <property type="entry name" value="MFS_dom"/>
</dbReference>
<comment type="caution">
    <text evidence="7">The sequence shown here is derived from an EMBL/GenBank/DDBJ whole genome shotgun (WGS) entry which is preliminary data.</text>
</comment>
<dbReference type="InterPro" id="IPR036259">
    <property type="entry name" value="MFS_trans_sf"/>
</dbReference>
<dbReference type="PROSITE" id="PS50850">
    <property type="entry name" value="MFS"/>
    <property type="match status" value="1"/>
</dbReference>
<dbReference type="GO" id="GO:0022857">
    <property type="term" value="F:transmembrane transporter activity"/>
    <property type="evidence" value="ECO:0007669"/>
    <property type="project" value="InterPro"/>
</dbReference>
<evidence type="ECO:0000256" key="1">
    <source>
        <dbReference type="ARBA" id="ARBA00004651"/>
    </source>
</evidence>
<keyword evidence="8" id="KW-1185">Reference proteome</keyword>
<gene>
    <name evidence="7" type="ORF">BN11_430004</name>
</gene>
<feature type="transmembrane region" description="Helical" evidence="5">
    <location>
        <begin position="66"/>
        <end position="85"/>
    </location>
</feature>
<dbReference type="PANTHER" id="PTHR23518">
    <property type="entry name" value="C-METHYLTRANSFERASE"/>
    <property type="match status" value="1"/>
</dbReference>
<feature type="transmembrane region" description="Helical" evidence="5">
    <location>
        <begin position="282"/>
        <end position="301"/>
    </location>
</feature>
<protein>
    <recommendedName>
        <fullName evidence="6">Major facilitator superfamily (MFS) profile domain-containing protein</fullName>
    </recommendedName>
</protein>